<dbReference type="SUPFAM" id="SSF52317">
    <property type="entry name" value="Class I glutamine amidotransferase-like"/>
    <property type="match status" value="1"/>
</dbReference>
<dbReference type="GO" id="GO:0042802">
    <property type="term" value="F:identical protein binding"/>
    <property type="evidence" value="ECO:0007669"/>
    <property type="project" value="TreeGrafter"/>
</dbReference>
<dbReference type="CDD" id="cd01746">
    <property type="entry name" value="GATase1_CTP_Synthase"/>
    <property type="match status" value="1"/>
</dbReference>
<comment type="subunit">
    <text evidence="11">Homotetramer.</text>
</comment>
<evidence type="ECO:0000256" key="1">
    <source>
        <dbReference type="ARBA" id="ARBA00005171"/>
    </source>
</evidence>
<dbReference type="SUPFAM" id="SSF52540">
    <property type="entry name" value="P-loop containing nucleoside triphosphate hydrolases"/>
    <property type="match status" value="1"/>
</dbReference>
<dbReference type="InterPro" id="IPR017456">
    <property type="entry name" value="CTP_synthase_N"/>
</dbReference>
<feature type="binding site" evidence="11">
    <location>
        <begin position="13"/>
        <end position="18"/>
    </location>
    <ligand>
        <name>ATP</name>
        <dbReference type="ChEBI" id="CHEBI:30616"/>
    </ligand>
</feature>
<dbReference type="FunFam" id="3.40.50.300:FF:000009">
    <property type="entry name" value="CTP synthase"/>
    <property type="match status" value="1"/>
</dbReference>
<feature type="binding site" evidence="11">
    <location>
        <position position="349"/>
    </location>
    <ligand>
        <name>L-glutamine</name>
        <dbReference type="ChEBI" id="CHEBI:58359"/>
    </ligand>
</feature>
<dbReference type="HAMAP" id="MF_01227">
    <property type="entry name" value="PyrG"/>
    <property type="match status" value="1"/>
</dbReference>
<dbReference type="InterPro" id="IPR017926">
    <property type="entry name" value="GATASE"/>
</dbReference>
<dbReference type="Gene3D" id="3.40.50.300">
    <property type="entry name" value="P-loop containing nucleotide triphosphate hydrolases"/>
    <property type="match status" value="1"/>
</dbReference>
<feature type="binding site" evidence="11">
    <location>
        <position position="12"/>
    </location>
    <ligand>
        <name>UTP</name>
        <dbReference type="ChEBI" id="CHEBI:46398"/>
    </ligand>
</feature>
<dbReference type="GO" id="GO:0046872">
    <property type="term" value="F:metal ion binding"/>
    <property type="evidence" value="ECO:0007669"/>
    <property type="project" value="UniProtKB-KW"/>
</dbReference>
<evidence type="ECO:0000256" key="3">
    <source>
        <dbReference type="ARBA" id="ARBA00022598"/>
    </source>
</evidence>
<feature type="binding site" evidence="11">
    <location>
        <position position="227"/>
    </location>
    <ligand>
        <name>UTP</name>
        <dbReference type="ChEBI" id="CHEBI:46398"/>
    </ligand>
</feature>
<dbReference type="Pfam" id="PF06418">
    <property type="entry name" value="CTP_synth_N"/>
    <property type="match status" value="1"/>
</dbReference>
<feature type="binding site" evidence="11">
    <location>
        <position position="227"/>
    </location>
    <ligand>
        <name>CTP</name>
        <dbReference type="ChEBI" id="CHEBI:37563"/>
        <note>allosteric inhibitor</note>
    </ligand>
</feature>
<evidence type="ECO:0000313" key="15">
    <source>
        <dbReference type="Proteomes" id="UP000570823"/>
    </source>
</evidence>
<dbReference type="RefSeq" id="WP_176789159.1">
    <property type="nucleotide sequence ID" value="NZ_JABXWR010000001.1"/>
</dbReference>
<feature type="binding site" evidence="11">
    <location>
        <position position="245"/>
    </location>
    <ligand>
        <name>ATP</name>
        <dbReference type="ChEBI" id="CHEBI:30616"/>
    </ligand>
</feature>
<feature type="domain" description="CTP synthase N-terminal" evidence="13">
    <location>
        <begin position="2"/>
        <end position="270"/>
    </location>
</feature>
<keyword evidence="9 11" id="KW-0665">Pyrimidine biosynthesis</keyword>
<feature type="binding site" evidence="11">
    <location>
        <position position="70"/>
    </location>
    <ligand>
        <name>ATP</name>
        <dbReference type="ChEBI" id="CHEBI:30616"/>
    </ligand>
</feature>
<feature type="binding site" evidence="11">
    <location>
        <position position="400"/>
    </location>
    <ligand>
        <name>L-glutamine</name>
        <dbReference type="ChEBI" id="CHEBI:58359"/>
    </ligand>
</feature>
<evidence type="ECO:0000256" key="7">
    <source>
        <dbReference type="ARBA" id="ARBA00022842"/>
    </source>
</evidence>
<dbReference type="Proteomes" id="UP000570823">
    <property type="component" value="Unassembled WGS sequence"/>
</dbReference>
<keyword evidence="8 11" id="KW-0315">Glutamine amidotransferase</keyword>
<evidence type="ECO:0000256" key="11">
    <source>
        <dbReference type="HAMAP-Rule" id="MF_01227"/>
    </source>
</evidence>
<evidence type="ECO:0000256" key="9">
    <source>
        <dbReference type="ARBA" id="ARBA00022975"/>
    </source>
</evidence>
<dbReference type="GO" id="GO:0044210">
    <property type="term" value="P:'de novo' CTP biosynthetic process"/>
    <property type="evidence" value="ECO:0007669"/>
    <property type="project" value="UniProtKB-UniRule"/>
</dbReference>
<evidence type="ECO:0000313" key="14">
    <source>
        <dbReference type="EMBL" id="NVO67583.1"/>
    </source>
</evidence>
<feature type="binding site" evidence="11">
    <location>
        <position position="145"/>
    </location>
    <ligand>
        <name>Mg(2+)</name>
        <dbReference type="ChEBI" id="CHEBI:18420"/>
    </ligand>
</feature>
<feature type="region of interest" description="Amidoligase domain" evidence="11">
    <location>
        <begin position="1"/>
        <end position="270"/>
    </location>
</feature>
<feature type="binding site" evidence="11">
    <location>
        <position position="12"/>
    </location>
    <ligand>
        <name>CTP</name>
        <dbReference type="ChEBI" id="CHEBI:37563"/>
        <note>allosteric inhibitor</note>
    </ligand>
</feature>
<feature type="active site" evidence="11">
    <location>
        <position position="498"/>
    </location>
</feature>
<dbReference type="NCBIfam" id="TIGR00337">
    <property type="entry name" value="PyrG"/>
    <property type="match status" value="1"/>
</dbReference>
<dbReference type="GO" id="GO:0003883">
    <property type="term" value="F:CTP synthase activity"/>
    <property type="evidence" value="ECO:0007669"/>
    <property type="project" value="UniProtKB-UniRule"/>
</dbReference>
<keyword evidence="3 11" id="KW-0436">Ligase</keyword>
<comment type="catalytic activity">
    <reaction evidence="10 11">
        <text>UTP + L-glutamine + ATP + H2O = CTP + L-glutamate + ADP + phosphate + 2 H(+)</text>
        <dbReference type="Rhea" id="RHEA:26426"/>
        <dbReference type="ChEBI" id="CHEBI:15377"/>
        <dbReference type="ChEBI" id="CHEBI:15378"/>
        <dbReference type="ChEBI" id="CHEBI:29985"/>
        <dbReference type="ChEBI" id="CHEBI:30616"/>
        <dbReference type="ChEBI" id="CHEBI:37563"/>
        <dbReference type="ChEBI" id="CHEBI:43474"/>
        <dbReference type="ChEBI" id="CHEBI:46398"/>
        <dbReference type="ChEBI" id="CHEBI:58359"/>
        <dbReference type="ChEBI" id="CHEBI:456216"/>
        <dbReference type="EC" id="6.3.4.2"/>
    </reaction>
</comment>
<name>A0A7K4HQN3_9EURY</name>
<dbReference type="GO" id="GO:0019856">
    <property type="term" value="P:pyrimidine nucleobase biosynthetic process"/>
    <property type="evidence" value="ECO:0007669"/>
    <property type="project" value="TreeGrafter"/>
</dbReference>
<feature type="binding site" evidence="11">
    <location>
        <begin position="152"/>
        <end position="154"/>
    </location>
    <ligand>
        <name>CTP</name>
        <dbReference type="ChEBI" id="CHEBI:37563"/>
        <note>allosteric inhibitor</note>
    </ligand>
</feature>
<dbReference type="CDD" id="cd03113">
    <property type="entry name" value="CTPS_N"/>
    <property type="match status" value="1"/>
</dbReference>
<evidence type="ECO:0000259" key="13">
    <source>
        <dbReference type="Pfam" id="PF06418"/>
    </source>
</evidence>
<dbReference type="OrthoDB" id="52769at2157"/>
<dbReference type="GO" id="GO:0097268">
    <property type="term" value="C:cytoophidium"/>
    <property type="evidence" value="ECO:0007669"/>
    <property type="project" value="UniProtKB-ARBA"/>
</dbReference>
<evidence type="ECO:0000256" key="6">
    <source>
        <dbReference type="ARBA" id="ARBA00022840"/>
    </source>
</evidence>
<evidence type="ECO:0000256" key="2">
    <source>
        <dbReference type="ARBA" id="ARBA00007533"/>
    </source>
</evidence>
<comment type="caution">
    <text evidence="11">Lacks conserved residue(s) required for the propagation of feature annotation.</text>
</comment>
<dbReference type="AlphaFoldDB" id="A0A7K4HQN3"/>
<dbReference type="EC" id="6.3.4.2" evidence="11"/>
<proteinExistence type="inferred from homology"/>
<dbReference type="PANTHER" id="PTHR11550:SF0">
    <property type="entry name" value="CTP SYNTHASE-RELATED"/>
    <property type="match status" value="1"/>
</dbReference>
<comment type="caution">
    <text evidence="14">The sequence shown here is derived from an EMBL/GenBank/DDBJ whole genome shotgun (WGS) entry which is preliminary data.</text>
</comment>
<evidence type="ECO:0000256" key="10">
    <source>
        <dbReference type="ARBA" id="ARBA00047781"/>
    </source>
</evidence>
<comment type="catalytic activity">
    <reaction evidence="11">
        <text>UTP + NH4(+) + ATP = CTP + ADP + phosphate + 2 H(+)</text>
        <dbReference type="Rhea" id="RHEA:16597"/>
        <dbReference type="ChEBI" id="CHEBI:15378"/>
        <dbReference type="ChEBI" id="CHEBI:28938"/>
        <dbReference type="ChEBI" id="CHEBI:30616"/>
        <dbReference type="ChEBI" id="CHEBI:37563"/>
        <dbReference type="ChEBI" id="CHEBI:43474"/>
        <dbReference type="ChEBI" id="CHEBI:46398"/>
        <dbReference type="ChEBI" id="CHEBI:456216"/>
    </reaction>
</comment>
<evidence type="ECO:0000256" key="4">
    <source>
        <dbReference type="ARBA" id="ARBA00022723"/>
    </source>
</evidence>
<dbReference type="InterPro" id="IPR033828">
    <property type="entry name" value="GATase1_CTP_Synthase"/>
</dbReference>
<feature type="binding site" evidence="11">
    <location>
        <begin position="191"/>
        <end position="196"/>
    </location>
    <ligand>
        <name>UTP</name>
        <dbReference type="ChEBI" id="CHEBI:46398"/>
    </ligand>
</feature>
<reference evidence="14 15" key="1">
    <citation type="submission" date="2020-06" db="EMBL/GenBank/DDBJ databases">
        <title>Methanofollis fontis sp. nov., a methanogen isolated from marine sediments near a cold seep at Four-Way Closure Ridge offshore southwestern Taiwan.</title>
        <authorList>
            <person name="Chen S.-C."/>
            <person name="Teng N.-H."/>
            <person name="Lin Y.-S."/>
            <person name="Lai M.-C."/>
            <person name="Chen H.-H."/>
            <person name="Wang C.-C."/>
        </authorList>
    </citation>
    <scope>NUCLEOTIDE SEQUENCE [LARGE SCALE GENOMIC DNA]</scope>
    <source>
        <strain evidence="14 15">DSM 2702</strain>
    </source>
</reference>
<dbReference type="PROSITE" id="PS51273">
    <property type="entry name" value="GATASE_TYPE_1"/>
    <property type="match status" value="1"/>
</dbReference>
<dbReference type="InterPro" id="IPR029062">
    <property type="entry name" value="Class_I_gatase-like"/>
</dbReference>
<dbReference type="InterPro" id="IPR004468">
    <property type="entry name" value="CTP_synthase"/>
</dbReference>
<feature type="domain" description="Glutamine amidotransferase" evidence="12">
    <location>
        <begin position="302"/>
        <end position="517"/>
    </location>
</feature>
<keyword evidence="6 11" id="KW-0067">ATP-binding</keyword>
<feature type="binding site" evidence="11">
    <location>
        <position position="70"/>
    </location>
    <ligand>
        <name>Mg(2+)</name>
        <dbReference type="ChEBI" id="CHEBI:18420"/>
    </ligand>
</feature>
<comment type="similarity">
    <text evidence="2 11">Belongs to the CTP synthase family.</text>
</comment>
<comment type="activity regulation">
    <text evidence="11">Allosterically activated by GTP, when glutamine is the substrate; GTP has no effect on the reaction when ammonia is the substrate. The allosteric effector GTP functions by stabilizing the protein conformation that binds the tetrahedral intermediate(s) formed during glutamine hydrolysis. Inhibited by the product CTP, via allosteric rather than competitive inhibition.</text>
</comment>
<dbReference type="UniPathway" id="UPA00159">
    <property type="reaction ID" value="UER00277"/>
</dbReference>
<comment type="pathway">
    <text evidence="1 11">Pyrimidine metabolism; CTP biosynthesis via de novo pathway; CTP from UDP: step 2/2.</text>
</comment>
<sequence length="529" mass="58676">MKYIFVTGGVMSGLGKGITAASMGRILKNRGYQVTAIKIDPYLNIDAGTMNPAQHGEVFVLNDGGEVDLDLGNYERFLDIELTRSHNITTGKIYRSVIEKERRGDFLGSTVQIIPHITDEIKSCITRTAEAFENNGHKAEVCLVEVGGTVGDIESMPFLEAVRQMRGEFPQHDTALVHVTLVPADTMGDLKTKPTQHSVKALRELGLRPDMIVCRSDRVLPVHSRKKISEFCDVPLNAVISAADAPDIYQVPMELEKEGAANVILDLLGLEKRGVDTEWYRTVTAEYTSRVTIGLVTKYGVEDVYLSIKEALKHAGRALSTEVQIRWLDAETYNAEDLSEVDGVLIPGGFGIRGIPGKIRAIQYAREHQVPFLGICLGFQMAVVEYARDVLGCLDAISEEFGPGTHVIAILPEQEEVINLGGTMRLGGYPIEVAPETMAMNLYGSGEITERHRHRYEVNPDYIGKLETAGLVFSGKNGNRMEILEISGHPFFFATQFHPEFRSRPTRPSPPYLGFVNACRENKNRRNQR</sequence>
<dbReference type="EMBL" id="JABXWR010000001">
    <property type="protein sequence ID" value="NVO67583.1"/>
    <property type="molecule type" value="Genomic_DNA"/>
</dbReference>
<dbReference type="Gene3D" id="3.40.50.880">
    <property type="match status" value="1"/>
</dbReference>
<gene>
    <name evidence="11" type="primary">pyrG</name>
    <name evidence="14" type="ORF">HWN36_09750</name>
</gene>
<keyword evidence="7 11" id="KW-0460">Magnesium</keyword>
<comment type="miscellaneous">
    <text evidence="11">CTPSs have evolved a hybrid strategy for distinguishing between UTP and CTP. The overlapping regions of the product feedback inhibitory and substrate sites recognize a common feature in both compounds, the triphosphate moiety. To differentiate isosteric substrate and product pyrimidine rings, an additional pocket far from the expected kinase/ligase catalytic site, specifically recognizes the cytosine and ribose portions of the product inhibitor.</text>
</comment>
<dbReference type="Pfam" id="PF00117">
    <property type="entry name" value="GATase"/>
    <property type="match status" value="1"/>
</dbReference>
<feature type="binding site" evidence="11">
    <location>
        <begin position="377"/>
        <end position="380"/>
    </location>
    <ligand>
        <name>L-glutamine</name>
        <dbReference type="ChEBI" id="CHEBI:58359"/>
    </ligand>
</feature>
<keyword evidence="15" id="KW-1185">Reference proteome</keyword>
<organism evidence="14 15">
    <name type="scientific">Methanofollis tationis</name>
    <dbReference type="NCBI Taxonomy" id="81417"/>
    <lineage>
        <taxon>Archaea</taxon>
        <taxon>Methanobacteriati</taxon>
        <taxon>Methanobacteriota</taxon>
        <taxon>Stenosarchaea group</taxon>
        <taxon>Methanomicrobia</taxon>
        <taxon>Methanomicrobiales</taxon>
        <taxon>Methanomicrobiaceae</taxon>
        <taxon>Methanofollis</taxon>
    </lineage>
</organism>
<comment type="function">
    <text evidence="11">Catalyzes the ATP-dependent amination of UTP to CTP with either L-glutamine or ammonia as the source of nitrogen. Regulates intracellular CTP levels through interactions with the four ribonucleotide triphosphates.</text>
</comment>
<protein>
    <recommendedName>
        <fullName evidence="11">CTP synthase</fullName>
        <ecNumber evidence="11">6.3.4.2</ecNumber>
    </recommendedName>
    <alternativeName>
        <fullName evidence="11">Cytidine 5'-triphosphate synthase</fullName>
    </alternativeName>
    <alternativeName>
        <fullName evidence="11">Cytidine triphosphate synthetase</fullName>
        <shortName evidence="11">CTP synthetase</shortName>
        <shortName evidence="11">CTPS</shortName>
    </alternativeName>
    <alternativeName>
        <fullName evidence="11">UTP--ammonia ligase</fullName>
    </alternativeName>
</protein>
<dbReference type="GO" id="GO:0005524">
    <property type="term" value="F:ATP binding"/>
    <property type="evidence" value="ECO:0007669"/>
    <property type="project" value="UniProtKB-KW"/>
</dbReference>
<feature type="binding site" evidence="11">
    <location>
        <position position="455"/>
    </location>
    <ligand>
        <name>L-glutamine</name>
        <dbReference type="ChEBI" id="CHEBI:58359"/>
    </ligand>
</feature>
<dbReference type="InterPro" id="IPR027417">
    <property type="entry name" value="P-loop_NTPase"/>
</dbReference>
<feature type="active site" description="Nucleophile; for glutamine hydrolysis" evidence="11">
    <location>
        <position position="376"/>
    </location>
</feature>
<evidence type="ECO:0000259" key="12">
    <source>
        <dbReference type="Pfam" id="PF00117"/>
    </source>
</evidence>
<keyword evidence="5 11" id="KW-0547">Nucleotide-binding</keyword>
<dbReference type="NCBIfam" id="NF003792">
    <property type="entry name" value="PRK05380.1"/>
    <property type="match status" value="1"/>
</dbReference>
<comment type="catalytic activity">
    <reaction evidence="11">
        <text>L-glutamine + H2O = L-glutamate + NH4(+)</text>
        <dbReference type="Rhea" id="RHEA:15889"/>
        <dbReference type="ChEBI" id="CHEBI:15377"/>
        <dbReference type="ChEBI" id="CHEBI:28938"/>
        <dbReference type="ChEBI" id="CHEBI:29985"/>
        <dbReference type="ChEBI" id="CHEBI:58359"/>
    </reaction>
</comment>
<evidence type="ECO:0000256" key="8">
    <source>
        <dbReference type="ARBA" id="ARBA00022962"/>
    </source>
</evidence>
<dbReference type="PANTHER" id="PTHR11550">
    <property type="entry name" value="CTP SYNTHASE"/>
    <property type="match status" value="1"/>
</dbReference>
<accession>A0A7K4HQN3</accession>
<feature type="binding site" evidence="11">
    <location>
        <begin position="191"/>
        <end position="196"/>
    </location>
    <ligand>
        <name>CTP</name>
        <dbReference type="ChEBI" id="CHEBI:37563"/>
        <note>allosteric inhibitor</note>
    </ligand>
</feature>
<feature type="active site" evidence="11">
    <location>
        <position position="500"/>
    </location>
</feature>
<dbReference type="FunFam" id="3.40.50.880:FF:000002">
    <property type="entry name" value="CTP synthase"/>
    <property type="match status" value="1"/>
</dbReference>
<evidence type="ECO:0000256" key="5">
    <source>
        <dbReference type="ARBA" id="ARBA00022741"/>
    </source>
</evidence>
<keyword evidence="4 11" id="KW-0479">Metal-binding</keyword>